<dbReference type="EMBL" id="MT631595">
    <property type="protein sequence ID" value="QNO54845.1"/>
    <property type="molecule type" value="Genomic_DNA"/>
</dbReference>
<gene>
    <name evidence="1" type="ORF">PAHOCELH_00006</name>
</gene>
<sequence length="347" mass="37403">MKKGFVAAIVIFGLIVMTGSATADNNATPPRVINASANPPVIAVNTGITELRVDAAGIDSLIDVVTIDLSPIGGNATTVMPNIGNYTKDNISWTMYNYTTNASVDGTFNLMINATDINGNYNDTVNITLDVKKAVIQFSTEIQPMTSISNVTFDAMIPDNVGKNATIDFFKSTEVIDNVTYSVVNRTKPIGGTKWCVGLDVVNEDTIMKRVVTEVGPGVEANLTFDPAFVMFDFPLWAGKTWTTTINVTGRMIVNETGVVIPIDSVAVVSGEVTDEVDLTVPYGTIPCLVVEINCSYEVMGQPTSALEKHWVSQMDQGILFSKSQSYLNGILMGEFELIEVTVIPTE</sequence>
<name>A0A7G9Z3L1_9EURY</name>
<evidence type="ECO:0000313" key="1">
    <source>
        <dbReference type="EMBL" id="QNO54845.1"/>
    </source>
</evidence>
<accession>A0A7G9Z3L1</accession>
<organism evidence="1">
    <name type="scientific">Candidatus Methanophaga sp. ANME-1 ERB7</name>
    <dbReference type="NCBI Taxonomy" id="2759913"/>
    <lineage>
        <taxon>Archaea</taxon>
        <taxon>Methanobacteriati</taxon>
        <taxon>Methanobacteriota</taxon>
        <taxon>Stenosarchaea group</taxon>
        <taxon>Methanomicrobia</taxon>
        <taxon>Candidatus Methanophagales</taxon>
        <taxon>Candidatus Methanophagaceae</taxon>
        <taxon>Candidatus Methanophaga</taxon>
    </lineage>
</organism>
<proteinExistence type="predicted"/>
<reference evidence="1" key="1">
    <citation type="submission" date="2020-06" db="EMBL/GenBank/DDBJ databases">
        <title>Unique genomic features of the anaerobic methanotrophic archaea.</title>
        <authorList>
            <person name="Chadwick G.L."/>
            <person name="Skennerton C.T."/>
            <person name="Laso-Perez R."/>
            <person name="Leu A.O."/>
            <person name="Speth D.R."/>
            <person name="Yu H."/>
            <person name="Morgan-Lang C."/>
            <person name="Hatzenpichler R."/>
            <person name="Goudeau D."/>
            <person name="Malmstrom R."/>
            <person name="Brazelton W.J."/>
            <person name="Woyke T."/>
            <person name="Hallam S.J."/>
            <person name="Tyson G.W."/>
            <person name="Wegener G."/>
            <person name="Boetius A."/>
            <person name="Orphan V."/>
        </authorList>
    </citation>
    <scope>NUCLEOTIDE SEQUENCE</scope>
</reference>
<protein>
    <submittedName>
        <fullName evidence="1">Uncharacterized protein</fullName>
    </submittedName>
</protein>
<dbReference type="AlphaFoldDB" id="A0A7G9Z3L1"/>